<name>A0A8H4N5H4_9PEZI</name>
<dbReference type="PANTHER" id="PTHR47784:SF5">
    <property type="entry name" value="STEROL UPTAKE CONTROL PROTEIN 2"/>
    <property type="match status" value="1"/>
</dbReference>
<evidence type="ECO:0000313" key="2">
    <source>
        <dbReference type="Proteomes" id="UP000572817"/>
    </source>
</evidence>
<dbReference type="GO" id="GO:0001228">
    <property type="term" value="F:DNA-binding transcription activator activity, RNA polymerase II-specific"/>
    <property type="evidence" value="ECO:0007669"/>
    <property type="project" value="TreeGrafter"/>
</dbReference>
<dbReference type="AlphaFoldDB" id="A0A8H4N5H4"/>
<sequence length="341" mass="37561">MRLLHQFTSSTAFTVTDGTEVQRTWKGSVIDLAFDHSFLLHSILAFSALHLAYIHPQDKAVYVNVAARHQDKALSEVHPAIADLSIHNCEALLAFSLLTVCYIPASRDTLLDAADAAATQFGPLLDWLNLIRGVVSVVERGRRWIRMGPLAIWLQYFSPDLARSTPLNDISLEEDHRLRCLEKVWNGVSSGGMADCTHDDARLEAALCNEALAQLRGAFSLVDVAISSHSKGSNNGIRAVQENSNGQGCPSVVAASLVWLYEISDDFLHMIIAQRPAALILLLHNFILVKRLGGERCWWAPLLAAQVADAVTPLIPAEYHDLILWPIEEIRGAGVRPNIIQ</sequence>
<protein>
    <recommendedName>
        <fullName evidence="3">C6 zinc finger domain-containing protein</fullName>
    </recommendedName>
</protein>
<dbReference type="PANTHER" id="PTHR47784">
    <property type="entry name" value="STEROL UPTAKE CONTROL PROTEIN 2"/>
    <property type="match status" value="1"/>
</dbReference>
<dbReference type="OrthoDB" id="5386330at2759"/>
<reference evidence="1" key="1">
    <citation type="submission" date="2020-04" db="EMBL/GenBank/DDBJ databases">
        <title>Genome Assembly and Annotation of Botryosphaeria dothidea sdau 11-99, a Latent Pathogen of Apple Fruit Ring Rot in China.</title>
        <authorList>
            <person name="Yu C."/>
            <person name="Diao Y."/>
            <person name="Lu Q."/>
            <person name="Zhao J."/>
            <person name="Cui S."/>
            <person name="Peng C."/>
            <person name="He B."/>
            <person name="Liu H."/>
        </authorList>
    </citation>
    <scope>NUCLEOTIDE SEQUENCE [LARGE SCALE GENOMIC DNA]</scope>
    <source>
        <strain evidence="1">Sdau11-99</strain>
    </source>
</reference>
<organism evidence="1 2">
    <name type="scientific">Botryosphaeria dothidea</name>
    <dbReference type="NCBI Taxonomy" id="55169"/>
    <lineage>
        <taxon>Eukaryota</taxon>
        <taxon>Fungi</taxon>
        <taxon>Dikarya</taxon>
        <taxon>Ascomycota</taxon>
        <taxon>Pezizomycotina</taxon>
        <taxon>Dothideomycetes</taxon>
        <taxon>Dothideomycetes incertae sedis</taxon>
        <taxon>Botryosphaeriales</taxon>
        <taxon>Botryosphaeriaceae</taxon>
        <taxon>Botryosphaeria</taxon>
    </lineage>
</organism>
<dbReference type="EMBL" id="WWBZ02000007">
    <property type="protein sequence ID" value="KAF4311919.1"/>
    <property type="molecule type" value="Genomic_DNA"/>
</dbReference>
<dbReference type="Proteomes" id="UP000572817">
    <property type="component" value="Unassembled WGS sequence"/>
</dbReference>
<evidence type="ECO:0008006" key="3">
    <source>
        <dbReference type="Google" id="ProtNLM"/>
    </source>
</evidence>
<accession>A0A8H4N5H4</accession>
<dbReference type="InterPro" id="IPR053157">
    <property type="entry name" value="Sterol_Uptake_Regulator"/>
</dbReference>
<dbReference type="InterPro" id="IPR021858">
    <property type="entry name" value="Fun_TF"/>
</dbReference>
<gene>
    <name evidence="1" type="ORF">GTA08_BOTSDO12049</name>
</gene>
<evidence type="ECO:0000313" key="1">
    <source>
        <dbReference type="EMBL" id="KAF4311919.1"/>
    </source>
</evidence>
<comment type="caution">
    <text evidence="1">The sequence shown here is derived from an EMBL/GenBank/DDBJ whole genome shotgun (WGS) entry which is preliminary data.</text>
</comment>
<keyword evidence="2" id="KW-1185">Reference proteome</keyword>
<dbReference type="Pfam" id="PF11951">
    <property type="entry name" value="Fungal_trans_2"/>
    <property type="match status" value="1"/>
</dbReference>
<proteinExistence type="predicted"/>